<comment type="function">
    <text evidence="13">Glucanases play a role in cell expansion during growth, in cell-cell fusion during mating, and in spore release during sporulation. This enzyme may be involved in beta-glucan degradation. Active on laminarin and lichenan.</text>
</comment>
<keyword evidence="4" id="KW-0134">Cell wall</keyword>
<keyword evidence="16" id="KW-1133">Transmembrane helix</keyword>
<evidence type="ECO:0000256" key="15">
    <source>
        <dbReference type="ARBA" id="ARBA00043078"/>
    </source>
</evidence>
<organism evidence="17 18">
    <name type="scientific">Dongia sedimenti</name>
    <dbReference type="NCBI Taxonomy" id="3064282"/>
    <lineage>
        <taxon>Bacteria</taxon>
        <taxon>Pseudomonadati</taxon>
        <taxon>Pseudomonadota</taxon>
        <taxon>Alphaproteobacteria</taxon>
        <taxon>Rhodospirillales</taxon>
        <taxon>Dongiaceae</taxon>
        <taxon>Dongia</taxon>
    </lineage>
</organism>
<feature type="transmembrane region" description="Helical" evidence="16">
    <location>
        <begin position="437"/>
        <end position="454"/>
    </location>
</feature>
<comment type="subcellular location">
    <subcellularLocation>
        <location evidence="2">Cell membrane</location>
    </subcellularLocation>
    <subcellularLocation>
        <location evidence="1">Secreted</location>
        <location evidence="1">Cell wall</location>
    </subcellularLocation>
</comment>
<evidence type="ECO:0000256" key="14">
    <source>
        <dbReference type="ARBA" id="ARBA00042373"/>
    </source>
</evidence>
<dbReference type="GO" id="GO:0016787">
    <property type="term" value="F:hydrolase activity"/>
    <property type="evidence" value="ECO:0007669"/>
    <property type="project" value="UniProtKB-KW"/>
</dbReference>
<evidence type="ECO:0000313" key="18">
    <source>
        <dbReference type="Proteomes" id="UP001230156"/>
    </source>
</evidence>
<proteinExistence type="predicted"/>
<evidence type="ECO:0000256" key="7">
    <source>
        <dbReference type="ARBA" id="ARBA00022801"/>
    </source>
</evidence>
<feature type="transmembrane region" description="Helical" evidence="16">
    <location>
        <begin position="496"/>
        <end position="511"/>
    </location>
</feature>
<evidence type="ECO:0000256" key="11">
    <source>
        <dbReference type="ARBA" id="ARBA00023316"/>
    </source>
</evidence>
<accession>A0ABU0YQ94</accession>
<evidence type="ECO:0000256" key="3">
    <source>
        <dbReference type="ARBA" id="ARBA00022475"/>
    </source>
</evidence>
<evidence type="ECO:0000256" key="6">
    <source>
        <dbReference type="ARBA" id="ARBA00022729"/>
    </source>
</evidence>
<keyword evidence="8 16" id="KW-0472">Membrane</keyword>
<dbReference type="InterPro" id="IPR050732">
    <property type="entry name" value="Beta-glucan_modifiers"/>
</dbReference>
<keyword evidence="10" id="KW-0119">Carbohydrate metabolism</keyword>
<dbReference type="SUPFAM" id="SSF51445">
    <property type="entry name" value="(Trans)glycosidases"/>
    <property type="match status" value="1"/>
</dbReference>
<gene>
    <name evidence="17" type="ORF">Q8A70_16915</name>
</gene>
<dbReference type="PANTHER" id="PTHR16631">
    <property type="entry name" value="GLUCAN 1,3-BETA-GLUCOSIDASE"/>
    <property type="match status" value="1"/>
</dbReference>
<evidence type="ECO:0000256" key="10">
    <source>
        <dbReference type="ARBA" id="ARBA00023277"/>
    </source>
</evidence>
<evidence type="ECO:0000256" key="1">
    <source>
        <dbReference type="ARBA" id="ARBA00004191"/>
    </source>
</evidence>
<feature type="transmembrane region" description="Helical" evidence="16">
    <location>
        <begin position="344"/>
        <end position="363"/>
    </location>
</feature>
<name>A0ABU0YQ94_9PROT</name>
<evidence type="ECO:0000256" key="8">
    <source>
        <dbReference type="ARBA" id="ARBA00023136"/>
    </source>
</evidence>
<keyword evidence="9" id="KW-0325">Glycoprotein</keyword>
<keyword evidence="6" id="KW-0732">Signal</keyword>
<dbReference type="Proteomes" id="UP001230156">
    <property type="component" value="Unassembled WGS sequence"/>
</dbReference>
<protein>
    <recommendedName>
        <fullName evidence="15">Endo-1,3-beta-glucanase btgC</fullName>
    </recommendedName>
    <alternativeName>
        <fullName evidence="14">Laminarinase btgC</fullName>
    </alternativeName>
</protein>
<dbReference type="InterPro" id="IPR000490">
    <property type="entry name" value="Glyco_hydro_17"/>
</dbReference>
<dbReference type="Pfam" id="PF00332">
    <property type="entry name" value="Glyco_hydro_17"/>
    <property type="match status" value="1"/>
</dbReference>
<sequence>MRGAIGWLPPLLAAAALTLAAWAWLGHPVALPPAPEAKLHCASYTPFRGNQTPFNPALIIPKAQIEEDLKQLQPVTDCIRTYAVNQGLDQAVPAAAALGMKVMLGIWIGRNMADNEAQIATAITLAKAHPETVRAIIVGNEVLLRGEQTGETLAGMARRIRAEAGVPVTYADVWEFWLRAPEALKQSVDFITIHILPYWEDDPLPVSAAVKHLETIVAEVQEAFPGREIVIGETGWPSEGRWREDAAPSIVNQARYLREFLVYAKAHELDYNFIEAFDQPWKRYQEGTAGGFWGLFHEDRTPKFSWDQPVSNYPFWPGFAGISVALGLGILALARFWRNPAGAAARFLCAFGAMLAGTALVLHFPHGWLASRYDPKWILDWEWILECVIGVQAFVTAVLLIAVALAGRLRDAGASLLEGIAWIRRPFRLPTIRESIAILRLAALLGAATVSLGLCFDPRYKDFPIAAYVVPALFFLVADIARGGLFAALSDRREEAGFALLLAGTAIYVFANETPLNLMADIWVVLTLLLAVPGIGAWRGLFQRLRMSSNPASKPTAASPVL</sequence>
<reference evidence="18" key="1">
    <citation type="submission" date="2023-08" db="EMBL/GenBank/DDBJ databases">
        <title>Rhodospirillaceae gen. nov., a novel taxon isolated from the Yangtze River Yuezi River estuary sludge.</title>
        <authorList>
            <person name="Ruan L."/>
        </authorList>
    </citation>
    <scope>NUCLEOTIDE SEQUENCE [LARGE SCALE GENOMIC DNA]</scope>
    <source>
        <strain evidence="18">R-7</strain>
    </source>
</reference>
<evidence type="ECO:0000256" key="2">
    <source>
        <dbReference type="ARBA" id="ARBA00004236"/>
    </source>
</evidence>
<evidence type="ECO:0000256" key="12">
    <source>
        <dbReference type="ARBA" id="ARBA00023326"/>
    </source>
</evidence>
<feature type="transmembrane region" description="Helical" evidence="16">
    <location>
        <begin position="383"/>
        <end position="406"/>
    </location>
</feature>
<evidence type="ECO:0000256" key="9">
    <source>
        <dbReference type="ARBA" id="ARBA00023180"/>
    </source>
</evidence>
<keyword evidence="11" id="KW-0961">Cell wall biogenesis/degradation</keyword>
<dbReference type="PANTHER" id="PTHR16631:SF17">
    <property type="entry name" value="GLUCAN ENDO-1,3-BETA-GLUCOSIDASE BTGC"/>
    <property type="match status" value="1"/>
</dbReference>
<keyword evidence="3" id="KW-1003">Cell membrane</keyword>
<dbReference type="EMBL" id="JAUYVI010000005">
    <property type="protein sequence ID" value="MDQ7249372.1"/>
    <property type="molecule type" value="Genomic_DNA"/>
</dbReference>
<comment type="caution">
    <text evidence="17">The sequence shown here is derived from an EMBL/GenBank/DDBJ whole genome shotgun (WGS) entry which is preliminary data.</text>
</comment>
<evidence type="ECO:0000256" key="4">
    <source>
        <dbReference type="ARBA" id="ARBA00022512"/>
    </source>
</evidence>
<feature type="transmembrane region" description="Helical" evidence="16">
    <location>
        <begin position="315"/>
        <end position="337"/>
    </location>
</feature>
<feature type="transmembrane region" description="Helical" evidence="16">
    <location>
        <begin position="466"/>
        <end position="489"/>
    </location>
</feature>
<evidence type="ECO:0000256" key="16">
    <source>
        <dbReference type="SAM" id="Phobius"/>
    </source>
</evidence>
<keyword evidence="7 17" id="KW-0378">Hydrolase</keyword>
<evidence type="ECO:0000256" key="5">
    <source>
        <dbReference type="ARBA" id="ARBA00022525"/>
    </source>
</evidence>
<feature type="transmembrane region" description="Helical" evidence="16">
    <location>
        <begin position="523"/>
        <end position="542"/>
    </location>
</feature>
<keyword evidence="12" id="KW-0624">Polysaccharide degradation</keyword>
<evidence type="ECO:0000313" key="17">
    <source>
        <dbReference type="EMBL" id="MDQ7249372.1"/>
    </source>
</evidence>
<evidence type="ECO:0000256" key="13">
    <source>
        <dbReference type="ARBA" id="ARBA00037649"/>
    </source>
</evidence>
<keyword evidence="5" id="KW-0964">Secreted</keyword>
<dbReference type="RefSeq" id="WP_379957277.1">
    <property type="nucleotide sequence ID" value="NZ_JAUYVI010000005.1"/>
</dbReference>
<dbReference type="InterPro" id="IPR017853">
    <property type="entry name" value="GH"/>
</dbReference>
<keyword evidence="18" id="KW-1185">Reference proteome</keyword>
<keyword evidence="16" id="KW-0812">Transmembrane</keyword>
<dbReference type="Gene3D" id="3.20.20.80">
    <property type="entry name" value="Glycosidases"/>
    <property type="match status" value="1"/>
</dbReference>